<protein>
    <recommendedName>
        <fullName evidence="10">Sec-independent protein translocase protein TatB</fullName>
    </recommendedName>
</protein>
<evidence type="ECO:0008006" key="10">
    <source>
        <dbReference type="Google" id="ProtNLM"/>
    </source>
</evidence>
<dbReference type="PRINTS" id="PR01506">
    <property type="entry name" value="TATBPROTEIN"/>
</dbReference>
<keyword evidence="5" id="KW-1133">Transmembrane helix</keyword>
<gene>
    <name evidence="8" type="ORF">CRV10_03400</name>
</gene>
<accession>A0A2P5SVC0</accession>
<dbReference type="EMBL" id="PDKU01000006">
    <property type="protein sequence ID" value="PPI86272.1"/>
    <property type="molecule type" value="Genomic_DNA"/>
</dbReference>
<sequence>MLNFSFGELTLTLIIGLIILGPKKLVITIQSTQCLIKIFNNLLTTIKYKIISLIRSNLRENIGMIQNDKNHWEFKINNILEEINNIKYLIIKNCTNKNDIERLNFSISSIKIFENINRIIYKLSTIIHKINKKSINFNKKILSEFQNLTYKNKNISSYKNDSFDKSDKR</sequence>
<name>A0A2P5SVC0_9GAMM</name>
<evidence type="ECO:0000256" key="1">
    <source>
        <dbReference type="ARBA" id="ARBA00004167"/>
    </source>
</evidence>
<keyword evidence="3" id="KW-0812">Transmembrane</keyword>
<evidence type="ECO:0000256" key="2">
    <source>
        <dbReference type="ARBA" id="ARBA00022448"/>
    </source>
</evidence>
<evidence type="ECO:0000256" key="5">
    <source>
        <dbReference type="ARBA" id="ARBA00022989"/>
    </source>
</evidence>
<proteinExistence type="predicted"/>
<reference evidence="8 9" key="1">
    <citation type="journal article" date="2018" name="Genome Biol. Evol.">
        <title>Cladogenesis and Genomic Streamlining in Extracellular Endosymbionts of Tropical Stink Bugs.</title>
        <authorList>
            <person name="Otero-Bravo A."/>
            <person name="Goffredi S."/>
            <person name="Sabree Z.L."/>
        </authorList>
    </citation>
    <scope>NUCLEOTIDE SEQUENCE [LARGE SCALE GENOMIC DNA]</scope>
    <source>
        <strain evidence="8 9">SoEL</strain>
    </source>
</reference>
<dbReference type="Pfam" id="PF02416">
    <property type="entry name" value="TatA_B_E"/>
    <property type="match status" value="1"/>
</dbReference>
<evidence type="ECO:0000313" key="8">
    <source>
        <dbReference type="EMBL" id="PPI86272.1"/>
    </source>
</evidence>
<keyword evidence="7" id="KW-0472">Membrane</keyword>
<dbReference type="Proteomes" id="UP000296144">
    <property type="component" value="Unassembled WGS sequence"/>
</dbReference>
<evidence type="ECO:0000313" key="9">
    <source>
        <dbReference type="Proteomes" id="UP000296144"/>
    </source>
</evidence>
<dbReference type="InterPro" id="IPR003369">
    <property type="entry name" value="TatA/B/E"/>
</dbReference>
<keyword evidence="6" id="KW-0811">Translocation</keyword>
<keyword evidence="4" id="KW-0653">Protein transport</keyword>
<evidence type="ECO:0000256" key="4">
    <source>
        <dbReference type="ARBA" id="ARBA00022927"/>
    </source>
</evidence>
<comment type="caution">
    <text evidence="8">The sequence shown here is derived from an EMBL/GenBank/DDBJ whole genome shotgun (WGS) entry which is preliminary data.</text>
</comment>
<organism evidence="8 9">
    <name type="scientific">Candidatus Pantoea edessiphila</name>
    <dbReference type="NCBI Taxonomy" id="2044610"/>
    <lineage>
        <taxon>Bacteria</taxon>
        <taxon>Pseudomonadati</taxon>
        <taxon>Pseudomonadota</taxon>
        <taxon>Gammaproteobacteria</taxon>
        <taxon>Enterobacterales</taxon>
        <taxon>Erwiniaceae</taxon>
        <taxon>Pantoea</taxon>
    </lineage>
</organism>
<evidence type="ECO:0000256" key="7">
    <source>
        <dbReference type="ARBA" id="ARBA00023136"/>
    </source>
</evidence>
<keyword evidence="2" id="KW-0813">Transport</keyword>
<dbReference type="AlphaFoldDB" id="A0A2P5SVC0"/>
<comment type="subcellular location">
    <subcellularLocation>
        <location evidence="1">Membrane</location>
        <topology evidence="1">Single-pass membrane protein</topology>
    </subcellularLocation>
</comment>
<dbReference type="RefSeq" id="WP_136130436.1">
    <property type="nucleotide sequence ID" value="NZ_PDKU01000006.1"/>
</dbReference>
<evidence type="ECO:0000256" key="3">
    <source>
        <dbReference type="ARBA" id="ARBA00022692"/>
    </source>
</evidence>
<evidence type="ECO:0000256" key="6">
    <source>
        <dbReference type="ARBA" id="ARBA00023010"/>
    </source>
</evidence>
<keyword evidence="9" id="KW-1185">Reference proteome</keyword>